<accession>A0A644YFF9</accession>
<gene>
    <name evidence="2" type="ORF">SDC9_73852</name>
</gene>
<feature type="region of interest" description="Disordered" evidence="1">
    <location>
        <begin position="36"/>
        <end position="58"/>
    </location>
</feature>
<evidence type="ECO:0000256" key="1">
    <source>
        <dbReference type="SAM" id="MobiDB-lite"/>
    </source>
</evidence>
<comment type="caution">
    <text evidence="2">The sequence shown here is derived from an EMBL/GenBank/DDBJ whole genome shotgun (WGS) entry which is preliminary data.</text>
</comment>
<dbReference type="AlphaFoldDB" id="A0A644YFF9"/>
<protein>
    <submittedName>
        <fullName evidence="2">Uncharacterized protein</fullName>
    </submittedName>
</protein>
<dbReference type="EMBL" id="VSSQ01004968">
    <property type="protein sequence ID" value="MPM27342.1"/>
    <property type="molecule type" value="Genomic_DNA"/>
</dbReference>
<organism evidence="2">
    <name type="scientific">bioreactor metagenome</name>
    <dbReference type="NCBI Taxonomy" id="1076179"/>
    <lineage>
        <taxon>unclassified sequences</taxon>
        <taxon>metagenomes</taxon>
        <taxon>ecological metagenomes</taxon>
    </lineage>
</organism>
<evidence type="ECO:0000313" key="2">
    <source>
        <dbReference type="EMBL" id="MPM27342.1"/>
    </source>
</evidence>
<reference evidence="2" key="1">
    <citation type="submission" date="2019-08" db="EMBL/GenBank/DDBJ databases">
        <authorList>
            <person name="Kucharzyk K."/>
            <person name="Murdoch R.W."/>
            <person name="Higgins S."/>
            <person name="Loffler F."/>
        </authorList>
    </citation>
    <scope>NUCLEOTIDE SEQUENCE</scope>
</reference>
<name>A0A644YFF9_9ZZZZ</name>
<sequence length="338" mass="36490">MKRLLTGCLGLQPLRRRKVHQIGPHDRLRDLVSGHGGHGIAHHAAVPAGGNIGGPRADIRHDQVQKPQLRRDGGVDGGDGLQRQADHLQLRCLHGRVQAVHHLGGQEGSHHIRLQHLAVVAAERGKGIVIQKIARDSVSHQIEPAQPFAALVQGGFSVGHGPRLQLTDQIVADPPDLRQFQLKVAGLRMQRTPCGSDAYPRQLAVQPFLQPGGHLRSNLAHLGDVLNLAVDHGALAVLLLFHGQNVHPLVFRPAHHANDASGTDVQRKDHILSLFSAYFFHGGSPPCACGRAVFSAQCPLSFRIFHPSLPLPLDTFCHGEQTGVVGSSALSYAFNDLE</sequence>
<proteinExistence type="predicted"/>